<evidence type="ECO:0000256" key="1">
    <source>
        <dbReference type="SAM" id="Phobius"/>
    </source>
</evidence>
<dbReference type="EMBL" id="JABCSC020000003">
    <property type="protein sequence ID" value="NSL56139.1"/>
    <property type="molecule type" value="Genomic_DNA"/>
</dbReference>
<dbReference type="RefSeq" id="WP_170022472.1">
    <property type="nucleotide sequence ID" value="NZ_JABCSC020000003.1"/>
</dbReference>
<evidence type="ECO:0000313" key="3">
    <source>
        <dbReference type="Proteomes" id="UP000778523"/>
    </source>
</evidence>
<gene>
    <name evidence="2" type="ORF">HJ583_013955</name>
</gene>
<name>A0ABX2IN77_9RHOO</name>
<keyword evidence="1" id="KW-1133">Transmembrane helix</keyword>
<sequence>MRTSSTLLHRGSVGTVLEHSRTKGSDWQHLAPGSGETCTRPSLLKRLQALLLLISGLLALGLGLHLLSPMLARSLAANLPTNWIHGSSERVLARLDGSLLRPSQSDAARQTDLRKRFANLNAPTTGAPPYRLVFRQGGSASPLLFSLPSGDIVVTDAFFTHEPDPVTQLALLCQQLGHLHHQHALHNAIELKLLRLATAALAGSAEHSIGALTEGLQRVEYTLPQLQEADRYAAAMLAANRIAPGVLQGLLSEHGENGAVGQFSSPERLPAYTEARRYVLMLQQ</sequence>
<feature type="transmembrane region" description="Helical" evidence="1">
    <location>
        <begin position="50"/>
        <end position="72"/>
    </location>
</feature>
<keyword evidence="3" id="KW-1185">Reference proteome</keyword>
<comment type="caution">
    <text evidence="2">The sequence shown here is derived from an EMBL/GenBank/DDBJ whole genome shotgun (WGS) entry which is preliminary data.</text>
</comment>
<evidence type="ECO:0008006" key="4">
    <source>
        <dbReference type="Google" id="ProtNLM"/>
    </source>
</evidence>
<reference evidence="2 3" key="1">
    <citation type="submission" date="2020-06" db="EMBL/GenBank/DDBJ databases">
        <title>Draft genome of Uliginosibacterium sp. IMCC34675.</title>
        <authorList>
            <person name="Song J."/>
        </authorList>
    </citation>
    <scope>NUCLEOTIDE SEQUENCE [LARGE SCALE GENOMIC DNA]</scope>
    <source>
        <strain evidence="2 3">IMCC34675</strain>
    </source>
</reference>
<accession>A0ABX2IN77</accession>
<organism evidence="2 3">
    <name type="scientific">Uliginosibacterium aquaticum</name>
    <dbReference type="NCBI Taxonomy" id="2731212"/>
    <lineage>
        <taxon>Bacteria</taxon>
        <taxon>Pseudomonadati</taxon>
        <taxon>Pseudomonadota</taxon>
        <taxon>Betaproteobacteria</taxon>
        <taxon>Rhodocyclales</taxon>
        <taxon>Zoogloeaceae</taxon>
        <taxon>Uliginosibacterium</taxon>
    </lineage>
</organism>
<protein>
    <recommendedName>
        <fullName evidence="4">Peptidase M48 domain-containing protein</fullName>
    </recommendedName>
</protein>
<dbReference type="Proteomes" id="UP000778523">
    <property type="component" value="Unassembled WGS sequence"/>
</dbReference>
<keyword evidence="1" id="KW-0812">Transmembrane</keyword>
<keyword evidence="1" id="KW-0472">Membrane</keyword>
<evidence type="ECO:0000313" key="2">
    <source>
        <dbReference type="EMBL" id="NSL56139.1"/>
    </source>
</evidence>
<proteinExistence type="predicted"/>